<dbReference type="InterPro" id="IPR003848">
    <property type="entry name" value="DUF218"/>
</dbReference>
<keyword evidence="3" id="KW-1185">Reference proteome</keyword>
<dbReference type="GO" id="GO:0005886">
    <property type="term" value="C:plasma membrane"/>
    <property type="evidence" value="ECO:0007669"/>
    <property type="project" value="TreeGrafter"/>
</dbReference>
<dbReference type="Proteomes" id="UP000193834">
    <property type="component" value="Unassembled WGS sequence"/>
</dbReference>
<protein>
    <submittedName>
        <fullName evidence="2">DUF218 domain-containing protein</fullName>
    </submittedName>
</protein>
<dbReference type="OrthoDB" id="9782395at2"/>
<dbReference type="Pfam" id="PF02698">
    <property type="entry name" value="DUF218"/>
    <property type="match status" value="1"/>
</dbReference>
<evidence type="ECO:0000313" key="3">
    <source>
        <dbReference type="Proteomes" id="UP000193834"/>
    </source>
</evidence>
<proteinExistence type="predicted"/>
<dbReference type="InterPro" id="IPR051599">
    <property type="entry name" value="Cell_Envelope_Assoc"/>
</dbReference>
<dbReference type="PANTHER" id="PTHR30336:SF20">
    <property type="entry name" value="DUF218 DOMAIN-CONTAINING PROTEIN"/>
    <property type="match status" value="1"/>
</dbReference>
<dbReference type="CDD" id="cd06259">
    <property type="entry name" value="YdcF-like"/>
    <property type="match status" value="1"/>
</dbReference>
<dbReference type="RefSeq" id="WP_085493193.1">
    <property type="nucleotide sequence ID" value="NZ_FXAZ01000001.1"/>
</dbReference>
<sequence length="195" mass="22363">MKISDISQEQLDKELIDRVLFHGTDDDGCRGEVIFVFGSLKATYYRVPLAVELYFNLRAPKIMMSGGNQDYPEALAMQEKAIELGVPKEDIWVESKSSNTTENVQESMKILDEKLGLNSINRILIVTTSYHMRRSYLTLKTFMPDHICFSMCSAQDNNTRRDNWWLSRAGVDRVMKEVEGLVHYTRTGQIVDAEV</sequence>
<organism evidence="2 3">
    <name type="scientific">Paenibacillus aquistagni</name>
    <dbReference type="NCBI Taxonomy" id="1852522"/>
    <lineage>
        <taxon>Bacteria</taxon>
        <taxon>Bacillati</taxon>
        <taxon>Bacillota</taxon>
        <taxon>Bacilli</taxon>
        <taxon>Bacillales</taxon>
        <taxon>Paenibacillaceae</taxon>
        <taxon>Paenibacillus</taxon>
    </lineage>
</organism>
<reference evidence="2 3" key="1">
    <citation type="submission" date="2017-04" db="EMBL/GenBank/DDBJ databases">
        <authorList>
            <person name="Afonso C.L."/>
            <person name="Miller P.J."/>
            <person name="Scott M.A."/>
            <person name="Spackman E."/>
            <person name="Goraichik I."/>
            <person name="Dimitrov K.M."/>
            <person name="Suarez D.L."/>
            <person name="Swayne D.E."/>
        </authorList>
    </citation>
    <scope>NUCLEOTIDE SEQUENCE [LARGE SCALE GENOMIC DNA]</scope>
    <source>
        <strain evidence="2 3">11</strain>
    </source>
</reference>
<dbReference type="AlphaFoldDB" id="A0A1X7IYK8"/>
<dbReference type="EMBL" id="FXAZ01000001">
    <property type="protein sequence ID" value="SMG20086.1"/>
    <property type="molecule type" value="Genomic_DNA"/>
</dbReference>
<dbReference type="PANTHER" id="PTHR30336">
    <property type="entry name" value="INNER MEMBRANE PROTEIN, PROBABLE PERMEASE"/>
    <property type="match status" value="1"/>
</dbReference>
<dbReference type="STRING" id="1852522.SAMN06295960_0998"/>
<name>A0A1X7IYK8_9BACL</name>
<evidence type="ECO:0000313" key="2">
    <source>
        <dbReference type="EMBL" id="SMG20086.1"/>
    </source>
</evidence>
<accession>A0A1X7IYK8</accession>
<evidence type="ECO:0000259" key="1">
    <source>
        <dbReference type="Pfam" id="PF02698"/>
    </source>
</evidence>
<feature type="domain" description="DUF218" evidence="1">
    <location>
        <begin position="33"/>
        <end position="143"/>
    </location>
</feature>
<dbReference type="Gene3D" id="3.40.50.620">
    <property type="entry name" value="HUPs"/>
    <property type="match status" value="1"/>
</dbReference>
<gene>
    <name evidence="2" type="ORF">SAMN06295960_0998</name>
</gene>
<dbReference type="InterPro" id="IPR014729">
    <property type="entry name" value="Rossmann-like_a/b/a_fold"/>
</dbReference>